<feature type="binding site" evidence="11">
    <location>
        <begin position="349"/>
        <end position="356"/>
    </location>
    <ligand>
        <name>ATP</name>
        <dbReference type="ChEBI" id="CHEBI:30616"/>
        <label>2</label>
    </ligand>
</feature>
<dbReference type="PROSITE" id="PS50893">
    <property type="entry name" value="ABC_TRANSPORTER_2"/>
    <property type="match status" value="2"/>
</dbReference>
<dbReference type="HOGENOM" id="CLU_000604_36_0_6"/>
<dbReference type="GO" id="GO:0043022">
    <property type="term" value="F:ribosome binding"/>
    <property type="evidence" value="ECO:0007669"/>
    <property type="project" value="UniProtKB-UniRule"/>
</dbReference>
<dbReference type="InterPro" id="IPR003439">
    <property type="entry name" value="ABC_transporter-like_ATP-bd"/>
</dbReference>
<gene>
    <name evidence="11" type="primary">uup</name>
    <name evidence="14" type="ordered locus">HCH_04762</name>
</gene>
<dbReference type="InterPro" id="IPR027417">
    <property type="entry name" value="P-loop_NTPase"/>
</dbReference>
<dbReference type="InterPro" id="IPR037118">
    <property type="entry name" value="Val-tRNA_synth_C_sf"/>
</dbReference>
<dbReference type="InterPro" id="IPR003593">
    <property type="entry name" value="AAA+_ATPase"/>
</dbReference>
<evidence type="ECO:0000256" key="8">
    <source>
        <dbReference type="ARBA" id="ARBA00023204"/>
    </source>
</evidence>
<sequence length="631" mass="70636">MALLRLKDVSLAFGMAPLLDHADLVIESQERLCLIGRNGAGKSTLLKVCAGEIKPDGGEISKGRGLKMAYLPQELPERGDASVRSVVAEGLAEVGEWLAAYDALTQQGEGANVAELERLHNKIETHDGWRLRQKVEAVMQRLELPGDKSIAELSGGWRRRVFLARALVQEPNLLMLDEPTNHLDIDMITWLEEELLQFGGSVLFISHDRAFIDRLATRVIELDRGKLSSWPAPYEAYLAKKEEQLAAEEKEWERFDKKLADEEVWIRQGIKARRTRNEGRVRALKKLREERRQRRDRVGQVSLKVDSEERSGNLVAELKNVCFGYADSPNLVKDLSWQLMRKDRVGLLGPNGCGKSTFIKLILGGLEPTEGDIKRGSRLQVAYFDQLRGQIDPEASVWDNVAKGKDFIEVGGRNVHVTGYLKDFLFSPERLRTPAKALSGGEVNRLLLAKLFTMPANFLVLDEPTNDLDMDTLDLLENLLAEFEGTILLVSHDRSFIDNVVTSTLVFEGDGNITEYPGGYNDWLAQRPVVKADAKPAEPKAQAAKPKTASDGGKTAKLSYKLQRELDALPREIERLEAEVAAMQEEVSAADFYSRPHEDVNRALTALAELEQTLEKTMERWMELEEMAGGG</sequence>
<dbReference type="Gene3D" id="1.10.287.380">
    <property type="entry name" value="Valyl-tRNA synthetase, C-terminal domain"/>
    <property type="match status" value="1"/>
</dbReference>
<feature type="coiled-coil region" evidence="11">
    <location>
        <begin position="559"/>
        <end position="627"/>
    </location>
</feature>
<dbReference type="Gene3D" id="3.40.50.300">
    <property type="entry name" value="P-loop containing nucleotide triphosphate hydrolases"/>
    <property type="match status" value="2"/>
</dbReference>
<proteinExistence type="inferred from homology"/>
<feature type="domain" description="ABC transporter" evidence="13">
    <location>
        <begin position="4"/>
        <end position="249"/>
    </location>
</feature>
<dbReference type="Pfam" id="PF00005">
    <property type="entry name" value="ABC_tran"/>
    <property type="match status" value="2"/>
</dbReference>
<feature type="compositionally biased region" description="Low complexity" evidence="12">
    <location>
        <begin position="539"/>
        <end position="549"/>
    </location>
</feature>
<evidence type="ECO:0000313" key="15">
    <source>
        <dbReference type="Proteomes" id="UP000000238"/>
    </source>
</evidence>
<dbReference type="KEGG" id="hch:HCH_04762"/>
<dbReference type="SUPFAM" id="SSF52540">
    <property type="entry name" value="P-loop containing nucleoside triphosphate hydrolases"/>
    <property type="match status" value="2"/>
</dbReference>
<evidence type="ECO:0000256" key="10">
    <source>
        <dbReference type="ARBA" id="ARBA00061478"/>
    </source>
</evidence>
<comment type="subcellular location">
    <subcellularLocation>
        <location evidence="11">Cytoplasm</location>
    </subcellularLocation>
    <text evidence="11">Associates with ribosomes.</text>
</comment>
<evidence type="ECO:0000256" key="9">
    <source>
        <dbReference type="ARBA" id="ARBA00049360"/>
    </source>
</evidence>
<dbReference type="RefSeq" id="WP_011398522.1">
    <property type="nucleotide sequence ID" value="NC_007645.1"/>
</dbReference>
<dbReference type="GO" id="GO:0006281">
    <property type="term" value="P:DNA repair"/>
    <property type="evidence" value="ECO:0007669"/>
    <property type="project" value="UniProtKB-KW"/>
</dbReference>
<dbReference type="HAMAP" id="MF_00848">
    <property type="entry name" value="Uup"/>
    <property type="match status" value="1"/>
</dbReference>
<evidence type="ECO:0000259" key="13">
    <source>
        <dbReference type="PROSITE" id="PS50893"/>
    </source>
</evidence>
<reference evidence="14 15" key="1">
    <citation type="journal article" date="2005" name="Nucleic Acids Res.">
        <title>Genomic blueprint of Hahella chejuensis, a marine microbe producing an algicidal agent.</title>
        <authorList>
            <person name="Jeong H."/>
            <person name="Yim J.H."/>
            <person name="Lee C."/>
            <person name="Choi S.-H."/>
            <person name="Park Y.K."/>
            <person name="Yoon S.H."/>
            <person name="Hur C.-G."/>
            <person name="Kang H.-Y."/>
            <person name="Kim D."/>
            <person name="Lee H.H."/>
            <person name="Park K.H."/>
            <person name="Park S.-H."/>
            <person name="Park H.-S."/>
            <person name="Lee H.K."/>
            <person name="Oh T.K."/>
            <person name="Kim J.F."/>
        </authorList>
    </citation>
    <scope>NUCLEOTIDE SEQUENCE [LARGE SCALE GENOMIC DNA]</scope>
    <source>
        <strain evidence="14 15">KCTC 2396</strain>
    </source>
</reference>
<dbReference type="Pfam" id="PF12848">
    <property type="entry name" value="ABC_tran_Xtn"/>
    <property type="match status" value="1"/>
</dbReference>
<feature type="domain" description="ABC transporter" evidence="13">
    <location>
        <begin position="316"/>
        <end position="534"/>
    </location>
</feature>
<keyword evidence="2 11" id="KW-0677">Repeat</keyword>
<evidence type="ECO:0000313" key="14">
    <source>
        <dbReference type="EMBL" id="ABC31457.1"/>
    </source>
</evidence>
<dbReference type="Proteomes" id="UP000000238">
    <property type="component" value="Chromosome"/>
</dbReference>
<protein>
    <recommendedName>
        <fullName evidence="11">ATP-binding protein Uup</fullName>
        <ecNumber evidence="11">3.6.1.-</ecNumber>
    </recommendedName>
</protein>
<dbReference type="InterPro" id="IPR043686">
    <property type="entry name" value="Uup"/>
</dbReference>
<evidence type="ECO:0000256" key="11">
    <source>
        <dbReference type="HAMAP-Rule" id="MF_00848"/>
    </source>
</evidence>
<evidence type="ECO:0000256" key="2">
    <source>
        <dbReference type="ARBA" id="ARBA00022737"/>
    </source>
</evidence>
<dbReference type="InterPro" id="IPR032524">
    <property type="entry name" value="ABC_tran_C"/>
</dbReference>
<accession>Q2SD17</accession>
<keyword evidence="7 11" id="KW-0238">DNA-binding</keyword>
<dbReference type="PANTHER" id="PTHR42855:SF1">
    <property type="entry name" value="ABC TRANSPORTER DOMAIN-CONTAINING PROTEIN"/>
    <property type="match status" value="1"/>
</dbReference>
<keyword evidence="8 11" id="KW-0234">DNA repair</keyword>
<evidence type="ECO:0000256" key="6">
    <source>
        <dbReference type="ARBA" id="ARBA00022840"/>
    </source>
</evidence>
<dbReference type="Pfam" id="PF16326">
    <property type="entry name" value="ABC_tran_CTD"/>
    <property type="match status" value="1"/>
</dbReference>
<dbReference type="STRING" id="349521.HCH_04762"/>
<dbReference type="InterPro" id="IPR017871">
    <property type="entry name" value="ABC_transporter-like_CS"/>
</dbReference>
<evidence type="ECO:0000256" key="1">
    <source>
        <dbReference type="ARBA" id="ARBA00022490"/>
    </source>
</evidence>
<dbReference type="AlphaFoldDB" id="Q2SD17"/>
<evidence type="ECO:0000256" key="12">
    <source>
        <dbReference type="SAM" id="MobiDB-lite"/>
    </source>
</evidence>
<dbReference type="InterPro" id="IPR032781">
    <property type="entry name" value="ABC_tran_Xtn"/>
</dbReference>
<comment type="function">
    <text evidence="11">Probably plays a role in ribosome assembly or function. May be involved in resolution of branched DNA intermediates that result from template switching in postreplication gaps. Binds DNA and has ATPase activity.</text>
</comment>
<comment type="similarity">
    <text evidence="10 11">Belongs to the ABC transporter superfamily. ABCF family. Uup subfamily.</text>
</comment>
<evidence type="ECO:0000256" key="5">
    <source>
        <dbReference type="ARBA" id="ARBA00022801"/>
    </source>
</evidence>
<evidence type="ECO:0000256" key="3">
    <source>
        <dbReference type="ARBA" id="ARBA00022741"/>
    </source>
</evidence>
<dbReference type="GO" id="GO:0003677">
    <property type="term" value="F:DNA binding"/>
    <property type="evidence" value="ECO:0007669"/>
    <property type="project" value="UniProtKB-UniRule"/>
</dbReference>
<dbReference type="EMBL" id="CP000155">
    <property type="protein sequence ID" value="ABC31457.1"/>
    <property type="molecule type" value="Genomic_DNA"/>
</dbReference>
<name>Q2SD17_HAHCH</name>
<keyword evidence="15" id="KW-1185">Reference proteome</keyword>
<keyword evidence="4 11" id="KW-0227">DNA damage</keyword>
<evidence type="ECO:0000256" key="7">
    <source>
        <dbReference type="ARBA" id="ARBA00023125"/>
    </source>
</evidence>
<dbReference type="PROSITE" id="PS00211">
    <property type="entry name" value="ABC_TRANSPORTER_1"/>
    <property type="match status" value="1"/>
</dbReference>
<dbReference type="GO" id="GO:0005737">
    <property type="term" value="C:cytoplasm"/>
    <property type="evidence" value="ECO:0007669"/>
    <property type="project" value="UniProtKB-SubCell"/>
</dbReference>
<comment type="catalytic activity">
    <reaction evidence="9 11">
        <text>ATP + H2O = ADP + phosphate + H(+)</text>
        <dbReference type="Rhea" id="RHEA:13065"/>
        <dbReference type="ChEBI" id="CHEBI:15377"/>
        <dbReference type="ChEBI" id="CHEBI:15378"/>
        <dbReference type="ChEBI" id="CHEBI:30616"/>
        <dbReference type="ChEBI" id="CHEBI:43474"/>
        <dbReference type="ChEBI" id="CHEBI:456216"/>
    </reaction>
</comment>
<keyword evidence="5 11" id="KW-0378">Hydrolase</keyword>
<dbReference type="GO" id="GO:0005524">
    <property type="term" value="F:ATP binding"/>
    <property type="evidence" value="ECO:0007669"/>
    <property type="project" value="UniProtKB-UniRule"/>
</dbReference>
<keyword evidence="11" id="KW-0175">Coiled coil</keyword>
<feature type="region of interest" description="Disordered" evidence="12">
    <location>
        <begin position="535"/>
        <end position="556"/>
    </location>
</feature>
<feature type="binding site" evidence="11">
    <location>
        <begin position="36"/>
        <end position="43"/>
    </location>
    <ligand>
        <name>ATP</name>
        <dbReference type="ChEBI" id="CHEBI:30616"/>
        <label>1</label>
    </ligand>
</feature>
<dbReference type="GO" id="GO:0016887">
    <property type="term" value="F:ATP hydrolysis activity"/>
    <property type="evidence" value="ECO:0007669"/>
    <property type="project" value="UniProtKB-UniRule"/>
</dbReference>
<dbReference type="FunFam" id="3.40.50.300:FF:000309">
    <property type="entry name" value="ABC transporter ATP-binding protein"/>
    <property type="match status" value="1"/>
</dbReference>
<dbReference type="CDD" id="cd03221">
    <property type="entry name" value="ABCF_EF-3"/>
    <property type="match status" value="2"/>
</dbReference>
<keyword evidence="1 11" id="KW-0963">Cytoplasm</keyword>
<dbReference type="EC" id="3.6.1.-" evidence="11"/>
<dbReference type="SMART" id="SM00382">
    <property type="entry name" value="AAA"/>
    <property type="match status" value="2"/>
</dbReference>
<organism evidence="14 15">
    <name type="scientific">Hahella chejuensis (strain KCTC 2396)</name>
    <dbReference type="NCBI Taxonomy" id="349521"/>
    <lineage>
        <taxon>Bacteria</taxon>
        <taxon>Pseudomonadati</taxon>
        <taxon>Pseudomonadota</taxon>
        <taxon>Gammaproteobacteria</taxon>
        <taxon>Oceanospirillales</taxon>
        <taxon>Hahellaceae</taxon>
        <taxon>Hahella</taxon>
    </lineage>
</organism>
<dbReference type="InterPro" id="IPR051309">
    <property type="entry name" value="ABCF_ATPase"/>
</dbReference>
<keyword evidence="6 11" id="KW-0067">ATP-binding</keyword>
<dbReference type="eggNOG" id="COG0488">
    <property type="taxonomic scope" value="Bacteria"/>
</dbReference>
<dbReference type="OrthoDB" id="9776369at2"/>
<dbReference type="PANTHER" id="PTHR42855">
    <property type="entry name" value="ABC TRANSPORTER ATP-BINDING SUBUNIT"/>
    <property type="match status" value="1"/>
</dbReference>
<keyword evidence="3 11" id="KW-0547">Nucleotide-binding</keyword>
<evidence type="ECO:0000256" key="4">
    <source>
        <dbReference type="ARBA" id="ARBA00022763"/>
    </source>
</evidence>
<dbReference type="FunFam" id="3.40.50.300:FF:000011">
    <property type="entry name" value="Putative ABC transporter ATP-binding component"/>
    <property type="match status" value="1"/>
</dbReference>